<proteinExistence type="predicted"/>
<dbReference type="Pfam" id="PF20167">
    <property type="entry name" value="Transposase_32"/>
    <property type="match status" value="1"/>
</dbReference>
<dbReference type="AlphaFoldDB" id="M1DHS2"/>
<reference evidence="5" key="1">
    <citation type="journal article" date="2011" name="Nature">
        <title>Genome sequence and analysis of the tuber crop potato.</title>
        <authorList>
            <consortium name="The Potato Genome Sequencing Consortium"/>
        </authorList>
    </citation>
    <scope>NUCLEOTIDE SEQUENCE [LARGE SCALE GENOMIC DNA]</scope>
    <source>
        <strain evidence="5">cv. DM1-3 516 R44</strain>
    </source>
</reference>
<feature type="compositionally biased region" description="Polar residues" evidence="1">
    <location>
        <begin position="117"/>
        <end position="133"/>
    </location>
</feature>
<evidence type="ECO:0000256" key="1">
    <source>
        <dbReference type="SAM" id="MobiDB-lite"/>
    </source>
</evidence>
<dbReference type="PANTHER" id="PTHR33180:SF31">
    <property type="entry name" value="POLYPROTEIN PROTEIN"/>
    <property type="match status" value="1"/>
</dbReference>
<dbReference type="Gramene" id="PGSC0003DMT400089251">
    <property type="protein sequence ID" value="PGSC0003DMT400089251"/>
    <property type="gene ID" value="PGSC0003DMG400038822"/>
</dbReference>
<feature type="region of interest" description="Disordered" evidence="1">
    <location>
        <begin position="81"/>
        <end position="151"/>
    </location>
</feature>
<dbReference type="InParanoid" id="M1DHS2"/>
<dbReference type="PaxDb" id="4113-PGSC0003DMT400089251"/>
<dbReference type="PANTHER" id="PTHR33180">
    <property type="entry name" value="PHOTOSYSTEM II CP43 REACTION CENTER PROTEIN"/>
    <property type="match status" value="1"/>
</dbReference>
<name>M1DHS2_SOLTU</name>
<keyword evidence="2" id="KW-0812">Transmembrane</keyword>
<organism evidence="4 5">
    <name type="scientific">Solanum tuberosum</name>
    <name type="common">Potato</name>
    <dbReference type="NCBI Taxonomy" id="4113"/>
    <lineage>
        <taxon>Eukaryota</taxon>
        <taxon>Viridiplantae</taxon>
        <taxon>Streptophyta</taxon>
        <taxon>Embryophyta</taxon>
        <taxon>Tracheophyta</taxon>
        <taxon>Spermatophyta</taxon>
        <taxon>Magnoliopsida</taxon>
        <taxon>eudicotyledons</taxon>
        <taxon>Gunneridae</taxon>
        <taxon>Pentapetalae</taxon>
        <taxon>asterids</taxon>
        <taxon>lamiids</taxon>
        <taxon>Solanales</taxon>
        <taxon>Solanaceae</taxon>
        <taxon>Solanoideae</taxon>
        <taxon>Solaneae</taxon>
        <taxon>Solanum</taxon>
    </lineage>
</organism>
<evidence type="ECO:0000313" key="4">
    <source>
        <dbReference type="EnsemblPlants" id="PGSC0003DMT400089251"/>
    </source>
</evidence>
<feature type="transmembrane region" description="Helical" evidence="2">
    <location>
        <begin position="12"/>
        <end position="33"/>
    </location>
</feature>
<keyword evidence="2" id="KW-0472">Membrane</keyword>
<feature type="domain" description="Putative plant transposon protein" evidence="3">
    <location>
        <begin position="153"/>
        <end position="238"/>
    </location>
</feature>
<dbReference type="HOGENOM" id="CLU_029307_1_0_1"/>
<reference evidence="4" key="2">
    <citation type="submission" date="2015-06" db="UniProtKB">
        <authorList>
            <consortium name="EnsemblPlants"/>
        </authorList>
    </citation>
    <scope>IDENTIFICATION</scope>
    <source>
        <strain evidence="4">DM1-3 516 R44</strain>
    </source>
</reference>
<keyword evidence="2" id="KW-1133">Transmembrane helix</keyword>
<evidence type="ECO:0000259" key="3">
    <source>
        <dbReference type="Pfam" id="PF20167"/>
    </source>
</evidence>
<evidence type="ECO:0000256" key="2">
    <source>
        <dbReference type="SAM" id="Phobius"/>
    </source>
</evidence>
<dbReference type="InterPro" id="IPR046796">
    <property type="entry name" value="Transposase_32_dom"/>
</dbReference>
<sequence>MSMIRRKALPIADMLIFLGIFEPILSVSLIWLAKVIRRLADRFNESVCYYFSPTFVEMNLTLFDVFVEMARTNLDMPPRKRARGIVINERGANPPKNGRIEPPKGKGKGKRRMTKVPENNSSSEGESFDSQAAFSEPDDDQPLQSCSIGSSSSPCPYIPTWVREFYTTYGELVPKEKKKINTFRSVKSVLVWGVVVRCSRDHINVVLERGSVLDYPNLATTTTPLDDLKSCLAPLISNTTNVVTPLSVTIDALAARIVVCE</sequence>
<dbReference type="Proteomes" id="UP000011115">
    <property type="component" value="Unassembled WGS sequence"/>
</dbReference>
<dbReference type="EnsemblPlants" id="PGSC0003DMT400089251">
    <property type="protein sequence ID" value="PGSC0003DMT400089251"/>
    <property type="gene ID" value="PGSC0003DMG400038822"/>
</dbReference>
<evidence type="ECO:0000313" key="5">
    <source>
        <dbReference type="Proteomes" id="UP000011115"/>
    </source>
</evidence>
<feature type="compositionally biased region" description="Basic residues" evidence="1">
    <location>
        <begin position="105"/>
        <end position="114"/>
    </location>
</feature>
<keyword evidence="5" id="KW-1185">Reference proteome</keyword>
<protein>
    <recommendedName>
        <fullName evidence="3">Putative plant transposon protein domain-containing protein</fullName>
    </recommendedName>
</protein>
<accession>M1DHS2</accession>